<name>B7PHQ7_IXOSC</name>
<gene>
    <name evidence="7" type="ORF">IscW_ISCW018250</name>
</gene>
<organism>
    <name type="scientific">Ixodes scapularis</name>
    <name type="common">Black-legged tick</name>
    <name type="synonym">Deer tick</name>
    <dbReference type="NCBI Taxonomy" id="6945"/>
    <lineage>
        <taxon>Eukaryota</taxon>
        <taxon>Metazoa</taxon>
        <taxon>Ecdysozoa</taxon>
        <taxon>Arthropoda</taxon>
        <taxon>Chelicerata</taxon>
        <taxon>Arachnida</taxon>
        <taxon>Acari</taxon>
        <taxon>Parasitiformes</taxon>
        <taxon>Ixodida</taxon>
        <taxon>Ixodoidea</taxon>
        <taxon>Ixodidae</taxon>
        <taxon>Ixodinae</taxon>
        <taxon>Ixodes</taxon>
    </lineage>
</organism>
<dbReference type="VEuPathDB" id="VectorBase:ISCP_035130"/>
<dbReference type="EnsemblMetazoa" id="ISCW018250-RA">
    <property type="protein sequence ID" value="ISCW018250-PA"/>
    <property type="gene ID" value="ISCW018250"/>
</dbReference>
<evidence type="ECO:0000313" key="7">
    <source>
        <dbReference type="EMBL" id="EEC06129.1"/>
    </source>
</evidence>
<feature type="transmembrane region" description="Helical" evidence="5">
    <location>
        <begin position="451"/>
        <end position="471"/>
    </location>
</feature>
<dbReference type="EMBL" id="ABJB010332912">
    <property type="status" value="NOT_ANNOTATED_CDS"/>
    <property type="molecule type" value="Genomic_DNA"/>
</dbReference>
<keyword evidence="7" id="KW-0560">Oxidoreductase</keyword>
<dbReference type="HOGENOM" id="CLU_001265_33_4_1"/>
<feature type="transmembrane region" description="Helical" evidence="5">
    <location>
        <begin position="133"/>
        <end position="153"/>
    </location>
</feature>
<reference evidence="7 9" key="1">
    <citation type="submission" date="2008-03" db="EMBL/GenBank/DDBJ databases">
        <title>Annotation of Ixodes scapularis.</title>
        <authorList>
            <consortium name="Ixodes scapularis Genome Project Consortium"/>
            <person name="Caler E."/>
            <person name="Hannick L.I."/>
            <person name="Bidwell S."/>
            <person name="Joardar V."/>
            <person name="Thiagarajan M."/>
            <person name="Amedeo P."/>
            <person name="Galinsky K.J."/>
            <person name="Schobel S."/>
            <person name="Inman J."/>
            <person name="Hostetler J."/>
            <person name="Miller J."/>
            <person name="Hammond M."/>
            <person name="Megy K."/>
            <person name="Lawson D."/>
            <person name="Kodira C."/>
            <person name="Sutton G."/>
            <person name="Meyer J."/>
            <person name="Hill C.A."/>
            <person name="Birren B."/>
            <person name="Nene V."/>
            <person name="Collins F."/>
            <person name="Alarcon-Chaidez F."/>
            <person name="Wikel S."/>
            <person name="Strausberg R."/>
        </authorList>
    </citation>
    <scope>NUCLEOTIDE SEQUENCE [LARGE SCALE GENOMIC DNA]</scope>
    <source>
        <strain evidence="9">Wikel</strain>
        <strain evidence="7">Wikel colony</strain>
    </source>
</reference>
<evidence type="ECO:0000313" key="9">
    <source>
        <dbReference type="Proteomes" id="UP000001555"/>
    </source>
</evidence>
<dbReference type="AlphaFoldDB" id="B7PHQ7"/>
<keyword evidence="9" id="KW-1185">Reference proteome</keyword>
<dbReference type="Pfam" id="PF00083">
    <property type="entry name" value="Sugar_tr"/>
    <property type="match status" value="1"/>
</dbReference>
<feature type="transmembrane region" description="Helical" evidence="5">
    <location>
        <begin position="219"/>
        <end position="241"/>
    </location>
</feature>
<feature type="transmembrane region" description="Helical" evidence="5">
    <location>
        <begin position="390"/>
        <end position="410"/>
    </location>
</feature>
<dbReference type="Proteomes" id="UP000001555">
    <property type="component" value="Unassembled WGS sequence"/>
</dbReference>
<evidence type="ECO:0000256" key="4">
    <source>
        <dbReference type="ARBA" id="ARBA00023136"/>
    </source>
</evidence>
<dbReference type="PaxDb" id="6945-B7PHQ7"/>
<evidence type="ECO:0000256" key="3">
    <source>
        <dbReference type="ARBA" id="ARBA00022989"/>
    </source>
</evidence>
<dbReference type="EC" id="1.3.1.74" evidence="7"/>
<dbReference type="OrthoDB" id="8049622at2759"/>
<keyword evidence="3 5" id="KW-1133">Transmembrane helix</keyword>
<comment type="subcellular location">
    <subcellularLocation>
        <location evidence="1">Membrane</location>
        <topology evidence="1">Multi-pass membrane protein</topology>
    </subcellularLocation>
</comment>
<protein>
    <submittedName>
        <fullName evidence="7 8">Organic cation/carnitine transporter, putative</fullName>
        <ecNumber evidence="7">1.3.1.74</ecNumber>
    </submittedName>
</protein>
<feature type="transmembrane region" description="Helical" evidence="5">
    <location>
        <begin position="160"/>
        <end position="178"/>
    </location>
</feature>
<evidence type="ECO:0000256" key="5">
    <source>
        <dbReference type="SAM" id="Phobius"/>
    </source>
</evidence>
<evidence type="ECO:0000256" key="2">
    <source>
        <dbReference type="ARBA" id="ARBA00022692"/>
    </source>
</evidence>
<dbReference type="InterPro" id="IPR005828">
    <property type="entry name" value="MFS_sugar_transport-like"/>
</dbReference>
<dbReference type="InParanoid" id="B7PHQ7"/>
<evidence type="ECO:0000259" key="6">
    <source>
        <dbReference type="PROSITE" id="PS50850"/>
    </source>
</evidence>
<evidence type="ECO:0000256" key="1">
    <source>
        <dbReference type="ARBA" id="ARBA00004141"/>
    </source>
</evidence>
<feature type="transmembrane region" description="Helical" evidence="5">
    <location>
        <begin position="416"/>
        <end position="439"/>
    </location>
</feature>
<dbReference type="EMBL" id="ABJB010299898">
    <property type="status" value="NOT_ANNOTATED_CDS"/>
    <property type="molecule type" value="Genomic_DNA"/>
</dbReference>
<proteinExistence type="predicted"/>
<reference evidence="8" key="2">
    <citation type="submission" date="2020-05" db="UniProtKB">
        <authorList>
            <consortium name="EnsemblMetazoa"/>
        </authorList>
    </citation>
    <scope>IDENTIFICATION</scope>
    <source>
        <strain evidence="8">wikel</strain>
    </source>
</reference>
<feature type="transmembrane region" description="Helical" evidence="5">
    <location>
        <begin position="332"/>
        <end position="353"/>
    </location>
</feature>
<dbReference type="GO" id="GO:0016020">
    <property type="term" value="C:membrane"/>
    <property type="evidence" value="ECO:0007669"/>
    <property type="project" value="UniProtKB-SubCell"/>
</dbReference>
<dbReference type="PROSITE" id="PS00217">
    <property type="entry name" value="SUGAR_TRANSPORT_2"/>
    <property type="match status" value="1"/>
</dbReference>
<dbReference type="STRING" id="6945.B7PHQ7"/>
<dbReference type="PROSITE" id="PS50850">
    <property type="entry name" value="MFS"/>
    <property type="match status" value="1"/>
</dbReference>
<dbReference type="InterPro" id="IPR005829">
    <property type="entry name" value="Sugar_transporter_CS"/>
</dbReference>
<dbReference type="VEuPathDB" id="VectorBase:ISCW018250"/>
<dbReference type="InterPro" id="IPR036259">
    <property type="entry name" value="MFS_trans_sf"/>
</dbReference>
<dbReference type="GO" id="GO:0022857">
    <property type="term" value="F:transmembrane transporter activity"/>
    <property type="evidence" value="ECO:0007669"/>
    <property type="project" value="InterPro"/>
</dbReference>
<keyword evidence="4 5" id="KW-0472">Membrane</keyword>
<feature type="transmembrane region" description="Helical" evidence="5">
    <location>
        <begin position="184"/>
        <end position="207"/>
    </location>
</feature>
<dbReference type="EMBL" id="DS714433">
    <property type="protein sequence ID" value="EEC06129.1"/>
    <property type="molecule type" value="Genomic_DNA"/>
</dbReference>
<feature type="domain" description="Major facilitator superfamily (MFS) profile" evidence="6">
    <location>
        <begin position="83"/>
        <end position="505"/>
    </location>
</feature>
<feature type="transmembrane region" description="Helical" evidence="5">
    <location>
        <begin position="483"/>
        <end position="500"/>
    </location>
</feature>
<feature type="transmembrane region" description="Helical" evidence="5">
    <location>
        <begin position="247"/>
        <end position="265"/>
    </location>
</feature>
<dbReference type="VEuPathDB" id="VectorBase:ISCI018250"/>
<feature type="transmembrane region" description="Helical" evidence="5">
    <location>
        <begin position="359"/>
        <end position="378"/>
    </location>
</feature>
<accession>B7PHQ7</accession>
<dbReference type="GO" id="GO:0032440">
    <property type="term" value="F:2-alkenal reductase [NAD(P)H] activity"/>
    <property type="evidence" value="ECO:0007669"/>
    <property type="project" value="UniProtKB-EC"/>
</dbReference>
<evidence type="ECO:0000313" key="8">
    <source>
        <dbReference type="EnsemblMetazoa" id="ISCW018250-PA"/>
    </source>
</evidence>
<dbReference type="InterPro" id="IPR020846">
    <property type="entry name" value="MFS_dom"/>
</dbReference>
<dbReference type="EMBL" id="ABJB010880326">
    <property type="status" value="NOT_ANNOTATED_CDS"/>
    <property type="molecule type" value="Genomic_DNA"/>
</dbReference>
<dbReference type="SUPFAM" id="SSF103473">
    <property type="entry name" value="MFS general substrate transporter"/>
    <property type="match status" value="1"/>
</dbReference>
<keyword evidence="2 5" id="KW-0812">Transmembrane</keyword>
<dbReference type="PANTHER" id="PTHR24064">
    <property type="entry name" value="SOLUTE CARRIER FAMILY 22 MEMBER"/>
    <property type="match status" value="1"/>
</dbReference>
<sequence length="522" mass="57159">MDVTSVIGDYGRFQRNVFLFCVFRGFPNGLHLVAYTFFLPVVEHWCALPDQLFGNVTVKQWKAMALPREAAPGGGARYSSCFMFPVERIESELVAFENITTACKRWQYGESFYKHSLVQEWDLVCDRAWMRSWVQSATMGGMLLGNLLCSALGDRLGRRPIVIVSFSLSLLGGIAVALSPSYLFLLVARSVVGLGLGLGQASSFCLLMEVIGPKERTSASITFALGFALGLVALPGLAWILQDWRHLQAAITVPLVVLAVWAWFLPESPRWLIAMGRLKEARKVIRRAGAANKLDTKDVDSVVEQLYKKITEFDYTASSSSTSREYKSENRILSPASCALAAVFYGLQFSVTSLGGDPYINFLLAAAAEFPVCLLCYCTVRWCRRRQTMLVTFALGGACSIAVGLLLFAAGSNTVWLRQCLGIGGKLLASASLSLIWMFAAEVFPTVVRTVGVSACLMGTSVGSALVPFVIELRNYTNEAVPLSILGGLFLLSAVLVLLLPETFRVALPDTIRETVELTRSR</sequence>
<dbReference type="Gene3D" id="1.20.1250.20">
    <property type="entry name" value="MFS general substrate transporter like domains"/>
    <property type="match status" value="1"/>
</dbReference>